<evidence type="ECO:0000313" key="5">
    <source>
        <dbReference type="EMBL" id="KAI3431582.1"/>
    </source>
</evidence>
<dbReference type="InterPro" id="IPR001611">
    <property type="entry name" value="Leu-rich_rpt"/>
</dbReference>
<dbReference type="EMBL" id="SIDB01000006">
    <property type="protein sequence ID" value="KAI3431582.1"/>
    <property type="molecule type" value="Genomic_DNA"/>
</dbReference>
<comment type="caution">
    <text evidence="5">The sequence shown here is derived from an EMBL/GenBank/DDBJ whole genome shotgun (WGS) entry which is preliminary data.</text>
</comment>
<dbReference type="AlphaFoldDB" id="A0A9D4YXH1"/>
<evidence type="ECO:0000259" key="4">
    <source>
        <dbReference type="PROSITE" id="PS50181"/>
    </source>
</evidence>
<evidence type="ECO:0000256" key="3">
    <source>
        <dbReference type="ARBA" id="ARBA00022737"/>
    </source>
</evidence>
<proteinExistence type="predicted"/>
<dbReference type="Pfam" id="PF00560">
    <property type="entry name" value="LRR_1"/>
    <property type="match status" value="1"/>
</dbReference>
<protein>
    <recommendedName>
        <fullName evidence="4">F-box domain-containing protein</fullName>
    </recommendedName>
</protein>
<keyword evidence="6" id="KW-1185">Reference proteome</keyword>
<feature type="domain" description="F-box" evidence="4">
    <location>
        <begin position="7"/>
        <end position="55"/>
    </location>
</feature>
<dbReference type="GO" id="GO:0005930">
    <property type="term" value="C:axoneme"/>
    <property type="evidence" value="ECO:0007669"/>
    <property type="project" value="UniProtKB-SubCell"/>
</dbReference>
<dbReference type="SUPFAM" id="SSF81383">
    <property type="entry name" value="F-box domain"/>
    <property type="match status" value="1"/>
</dbReference>
<gene>
    <name evidence="5" type="ORF">D9Q98_004632</name>
</gene>
<dbReference type="InterPro" id="IPR032675">
    <property type="entry name" value="LRR_dom_sf"/>
</dbReference>
<reference evidence="5" key="2">
    <citation type="submission" date="2020-11" db="EMBL/GenBank/DDBJ databases">
        <authorList>
            <person name="Cecchin M."/>
            <person name="Marcolungo L."/>
            <person name="Rossato M."/>
            <person name="Girolomoni L."/>
            <person name="Cosentino E."/>
            <person name="Cuine S."/>
            <person name="Li-Beisson Y."/>
            <person name="Delledonne M."/>
            <person name="Ballottari M."/>
        </authorList>
    </citation>
    <scope>NUCLEOTIDE SEQUENCE</scope>
    <source>
        <strain evidence="5">211/11P</strain>
        <tissue evidence="5">Whole cell</tissue>
    </source>
</reference>
<evidence type="ECO:0000256" key="2">
    <source>
        <dbReference type="ARBA" id="ARBA00022614"/>
    </source>
</evidence>
<keyword evidence="3" id="KW-0677">Repeat</keyword>
<evidence type="ECO:0000313" key="6">
    <source>
        <dbReference type="Proteomes" id="UP001055712"/>
    </source>
</evidence>
<dbReference type="InterPro" id="IPR036047">
    <property type="entry name" value="F-box-like_dom_sf"/>
</dbReference>
<comment type="subcellular location">
    <subcellularLocation>
        <location evidence="1">Cytoplasm</location>
        <location evidence="1">Cytoskeleton</location>
        <location evidence="1">Cilium axoneme</location>
    </subcellularLocation>
</comment>
<dbReference type="PANTHER" id="PTHR48051:SF1">
    <property type="entry name" value="RAS SUPPRESSOR PROTEIN 1"/>
    <property type="match status" value="1"/>
</dbReference>
<dbReference type="Gene3D" id="3.80.10.10">
    <property type="entry name" value="Ribonuclease Inhibitor"/>
    <property type="match status" value="1"/>
</dbReference>
<dbReference type="Proteomes" id="UP001055712">
    <property type="component" value="Unassembled WGS sequence"/>
</dbReference>
<sequence length="398" mass="43670">MGTAGRPAPLLTLPDSLLVHLFNLLAPAERQNIIPLVCRRLRVLANTASSLWEQVHLALPHDFQQTISTAHLYQFFVRREGAVRSLHVEMSSGAAWPTVVAVLGVVGRSLHDLRIAGDTQECQVAGCTAPWLELVPNLLSLELDEAVDHSIAEARFPQSLTRLELSYCGDEGLYTVPANLERCTQLHTLALQSAMFDNELTLDRLAACTTIEHLDLSNCCLARVPPVLARLPRLTSLTLNENDGLGTVAALAPLSLLTGLKTLEMRECRLPAVPASITALTSLQCLLLGYNHMTERPPIPAGPYLAGLRVLAMSDARGLQDDQPFDLLVEPLAAAGRLEVLRINRCMGLQLSIEDVGALLEGKPHFRKLEFTADMLSDPEDLVQLRRRFPRVTFKAVE</sequence>
<dbReference type="Pfam" id="PF12937">
    <property type="entry name" value="F-box-like"/>
    <property type="match status" value="1"/>
</dbReference>
<dbReference type="OrthoDB" id="676979at2759"/>
<dbReference type="InterPro" id="IPR001810">
    <property type="entry name" value="F-box_dom"/>
</dbReference>
<dbReference type="InterPro" id="IPR050216">
    <property type="entry name" value="LRR_domain-containing"/>
</dbReference>
<reference evidence="5" key="1">
    <citation type="journal article" date="2019" name="Plant J.">
        <title>Chlorella vulgaris genome assembly and annotation reveals the molecular basis for metabolic acclimation to high light conditions.</title>
        <authorList>
            <person name="Cecchin M."/>
            <person name="Marcolungo L."/>
            <person name="Rossato M."/>
            <person name="Girolomoni L."/>
            <person name="Cosentino E."/>
            <person name="Cuine S."/>
            <person name="Li-Beisson Y."/>
            <person name="Delledonne M."/>
            <person name="Ballottari M."/>
        </authorList>
    </citation>
    <scope>NUCLEOTIDE SEQUENCE</scope>
    <source>
        <strain evidence="5">211/11P</strain>
    </source>
</reference>
<accession>A0A9D4YXH1</accession>
<dbReference type="PANTHER" id="PTHR48051">
    <property type="match status" value="1"/>
</dbReference>
<dbReference type="SUPFAM" id="SSF52047">
    <property type="entry name" value="RNI-like"/>
    <property type="match status" value="1"/>
</dbReference>
<keyword evidence="2" id="KW-0433">Leucine-rich repeat</keyword>
<dbReference type="PROSITE" id="PS50181">
    <property type="entry name" value="FBOX"/>
    <property type="match status" value="1"/>
</dbReference>
<name>A0A9D4YXH1_CHLVU</name>
<evidence type="ECO:0000256" key="1">
    <source>
        <dbReference type="ARBA" id="ARBA00004430"/>
    </source>
</evidence>
<organism evidence="5 6">
    <name type="scientific">Chlorella vulgaris</name>
    <name type="common">Green alga</name>
    <dbReference type="NCBI Taxonomy" id="3077"/>
    <lineage>
        <taxon>Eukaryota</taxon>
        <taxon>Viridiplantae</taxon>
        <taxon>Chlorophyta</taxon>
        <taxon>core chlorophytes</taxon>
        <taxon>Trebouxiophyceae</taxon>
        <taxon>Chlorellales</taxon>
        <taxon>Chlorellaceae</taxon>
        <taxon>Chlorella clade</taxon>
        <taxon>Chlorella</taxon>
    </lineage>
</organism>